<evidence type="ECO:0000313" key="3">
    <source>
        <dbReference type="EMBL" id="MFC3861218.1"/>
    </source>
</evidence>
<dbReference type="InterPro" id="IPR029045">
    <property type="entry name" value="ClpP/crotonase-like_dom_sf"/>
</dbReference>
<dbReference type="Pfam" id="PF03572">
    <property type="entry name" value="Peptidase_S41"/>
    <property type="match status" value="1"/>
</dbReference>
<evidence type="ECO:0000313" key="4">
    <source>
        <dbReference type="Proteomes" id="UP001595748"/>
    </source>
</evidence>
<feature type="domain" description="PDZ" evidence="2">
    <location>
        <begin position="353"/>
        <end position="432"/>
    </location>
</feature>
<dbReference type="Gene3D" id="3.90.226.10">
    <property type="entry name" value="2-enoyl-CoA Hydratase, Chain A, domain 1"/>
    <property type="match status" value="1"/>
</dbReference>
<evidence type="ECO:0000259" key="2">
    <source>
        <dbReference type="PROSITE" id="PS50106"/>
    </source>
</evidence>
<dbReference type="PANTHER" id="PTHR32060:SF30">
    <property type="entry name" value="CARBOXY-TERMINAL PROCESSING PROTEASE CTPA"/>
    <property type="match status" value="1"/>
</dbReference>
<dbReference type="PROSITE" id="PS50106">
    <property type="entry name" value="PDZ"/>
    <property type="match status" value="1"/>
</dbReference>
<comment type="caution">
    <text evidence="3">The sequence shown here is derived from an EMBL/GenBank/DDBJ whole genome shotgun (WGS) entry which is preliminary data.</text>
</comment>
<feature type="chain" id="PRO_5045770089" evidence="1">
    <location>
        <begin position="19"/>
        <end position="657"/>
    </location>
</feature>
<dbReference type="RefSeq" id="WP_380077898.1">
    <property type="nucleotide sequence ID" value="NZ_JBHRZF010000133.1"/>
</dbReference>
<name>A0ABV8A9U3_9DEIO</name>
<dbReference type="Gene3D" id="2.30.42.10">
    <property type="match status" value="1"/>
</dbReference>
<dbReference type="EMBL" id="JBHRZF010000133">
    <property type="protein sequence ID" value="MFC3861218.1"/>
    <property type="molecule type" value="Genomic_DNA"/>
</dbReference>
<protein>
    <submittedName>
        <fullName evidence="3">S41 family peptidase</fullName>
    </submittedName>
</protein>
<dbReference type="SMART" id="SM00228">
    <property type="entry name" value="PDZ"/>
    <property type="match status" value="1"/>
</dbReference>
<evidence type="ECO:0000256" key="1">
    <source>
        <dbReference type="SAM" id="SignalP"/>
    </source>
</evidence>
<dbReference type="Pfam" id="PF17820">
    <property type="entry name" value="PDZ_6"/>
    <property type="match status" value="1"/>
</dbReference>
<dbReference type="InterPro" id="IPR036034">
    <property type="entry name" value="PDZ_sf"/>
</dbReference>
<dbReference type="CDD" id="cd06567">
    <property type="entry name" value="Peptidase_S41"/>
    <property type="match status" value="1"/>
</dbReference>
<keyword evidence="4" id="KW-1185">Reference proteome</keyword>
<gene>
    <name evidence="3" type="ORF">ACFOPQ_10655</name>
</gene>
<keyword evidence="1" id="KW-0732">Signal</keyword>
<sequence>MKRSVLLALALTVGAVQAQESPPASVTGVVFTGQGEASGLLSRALAVQGLGAADSLQTALFTLEAHFLDVDGPEATEIDRILYDIPGARAATLDNIGLPDEAQAVVTPTTAYFAAKGGSVLSVPRREVYKWHSPFDLGPAGLALARTPGATVQALGPDTWDVTDRLALTGEVLRLRLHSHNVDYLLDSAGRVLALRSVQSADEDDDALLVVPTAWEGVGAVNWMVKGDVYYYGEQIATIQYRDIQLNASPDTYPLRSFTLSGTPDDPAPLHSNVALEPQGVTAQDLLDESLFALARRYGGLAKINPAAWRSDLQPRLTARCAGQADCAPSMATPVIRELLASIDDPHMSFQPAASVQKEKPGVAVSLGFAVMLTAQGAVVREVTPGLPAARAGMRVGDIVTQIDGARVTPYSYYRQLPQDEKPVTFTLSRQGQALSVRLSATRDEPAPVQYDLRPDGIGVIRISDFRQDGTGQKVHDAVRKAMSDRVKGLVLDLRWNPGGQLAEFMLSAGAFTRPSTLWLKQAYGRRDYTYTDGQLRVGNVEYTGVERPVRYSGPLAVLVNDSSASGAEFLARELQTRPQTTILGSPTVGVGNTAVRRVVLSDGSELGITMSVVQDTAGNILAPKVVPQVTSTLNVPRLVSVGQDSMIEDAVKVLKR</sequence>
<feature type="signal peptide" evidence="1">
    <location>
        <begin position="1"/>
        <end position="18"/>
    </location>
</feature>
<dbReference type="InterPro" id="IPR041489">
    <property type="entry name" value="PDZ_6"/>
</dbReference>
<dbReference type="InterPro" id="IPR005151">
    <property type="entry name" value="Tail-specific_protease"/>
</dbReference>
<dbReference type="InterPro" id="IPR001478">
    <property type="entry name" value="PDZ"/>
</dbReference>
<dbReference type="SUPFAM" id="SSF52096">
    <property type="entry name" value="ClpP/crotonase"/>
    <property type="match status" value="1"/>
</dbReference>
<organism evidence="3 4">
    <name type="scientific">Deinococcus antarcticus</name>
    <dbReference type="NCBI Taxonomy" id="1298767"/>
    <lineage>
        <taxon>Bacteria</taxon>
        <taxon>Thermotogati</taxon>
        <taxon>Deinococcota</taxon>
        <taxon>Deinococci</taxon>
        <taxon>Deinococcales</taxon>
        <taxon>Deinococcaceae</taxon>
        <taxon>Deinococcus</taxon>
    </lineage>
</organism>
<reference evidence="4" key="1">
    <citation type="journal article" date="2019" name="Int. J. Syst. Evol. Microbiol.">
        <title>The Global Catalogue of Microorganisms (GCM) 10K type strain sequencing project: providing services to taxonomists for standard genome sequencing and annotation.</title>
        <authorList>
            <consortium name="The Broad Institute Genomics Platform"/>
            <consortium name="The Broad Institute Genome Sequencing Center for Infectious Disease"/>
            <person name="Wu L."/>
            <person name="Ma J."/>
        </authorList>
    </citation>
    <scope>NUCLEOTIDE SEQUENCE [LARGE SCALE GENOMIC DNA]</scope>
    <source>
        <strain evidence="4">CCTCC AB 2013263</strain>
    </source>
</reference>
<dbReference type="Proteomes" id="UP001595748">
    <property type="component" value="Unassembled WGS sequence"/>
</dbReference>
<accession>A0ABV8A9U3</accession>
<dbReference type="SMART" id="SM00245">
    <property type="entry name" value="TSPc"/>
    <property type="match status" value="1"/>
</dbReference>
<dbReference type="SUPFAM" id="SSF50156">
    <property type="entry name" value="PDZ domain-like"/>
    <property type="match status" value="1"/>
</dbReference>
<dbReference type="PANTHER" id="PTHR32060">
    <property type="entry name" value="TAIL-SPECIFIC PROTEASE"/>
    <property type="match status" value="1"/>
</dbReference>
<proteinExistence type="predicted"/>